<organism evidence="2 3">
    <name type="scientific">Sinanodonta woodiana</name>
    <name type="common">Chinese pond mussel</name>
    <name type="synonym">Anodonta woodiana</name>
    <dbReference type="NCBI Taxonomy" id="1069815"/>
    <lineage>
        <taxon>Eukaryota</taxon>
        <taxon>Metazoa</taxon>
        <taxon>Spiralia</taxon>
        <taxon>Lophotrochozoa</taxon>
        <taxon>Mollusca</taxon>
        <taxon>Bivalvia</taxon>
        <taxon>Autobranchia</taxon>
        <taxon>Heteroconchia</taxon>
        <taxon>Palaeoheterodonta</taxon>
        <taxon>Unionida</taxon>
        <taxon>Unionoidea</taxon>
        <taxon>Unionidae</taxon>
        <taxon>Unioninae</taxon>
        <taxon>Sinanodonta</taxon>
    </lineage>
</organism>
<dbReference type="Proteomes" id="UP001634394">
    <property type="component" value="Unassembled WGS sequence"/>
</dbReference>
<accession>A0ABD3VBX2</accession>
<feature type="transmembrane region" description="Helical" evidence="1">
    <location>
        <begin position="88"/>
        <end position="107"/>
    </location>
</feature>
<evidence type="ECO:0000256" key="1">
    <source>
        <dbReference type="SAM" id="Phobius"/>
    </source>
</evidence>
<evidence type="ECO:0000313" key="2">
    <source>
        <dbReference type="EMBL" id="KAL3859100.1"/>
    </source>
</evidence>
<proteinExistence type="predicted"/>
<dbReference type="AlphaFoldDB" id="A0ABD3VBX2"/>
<name>A0ABD3VBX2_SINWO</name>
<keyword evidence="1" id="KW-0812">Transmembrane</keyword>
<dbReference type="EMBL" id="JBJQND010000012">
    <property type="protein sequence ID" value="KAL3859100.1"/>
    <property type="molecule type" value="Genomic_DNA"/>
</dbReference>
<keyword evidence="1" id="KW-1133">Transmembrane helix</keyword>
<keyword evidence="3" id="KW-1185">Reference proteome</keyword>
<evidence type="ECO:0000313" key="3">
    <source>
        <dbReference type="Proteomes" id="UP001634394"/>
    </source>
</evidence>
<keyword evidence="1" id="KW-0472">Membrane</keyword>
<comment type="caution">
    <text evidence="2">The sequence shown here is derived from an EMBL/GenBank/DDBJ whole genome shotgun (WGS) entry which is preliminary data.</text>
</comment>
<gene>
    <name evidence="2" type="ORF">ACJMK2_009333</name>
</gene>
<sequence length="125" mass="13424">MNCAARTSGIGEMQSSLTSVGVDIIGAFIERLHTAGLYSTGVTGVCCLVDGFTMGAGDDEMELFCNGLSLTLMMFAVSCGIRWLAIRLIKQLVIVVIPLALLGWMYTEDIRDVHVDFPGQVSFLG</sequence>
<reference evidence="2 3" key="1">
    <citation type="submission" date="2024-11" db="EMBL/GenBank/DDBJ databases">
        <title>Chromosome-level genome assembly of the freshwater bivalve Anodonta woodiana.</title>
        <authorList>
            <person name="Chen X."/>
        </authorList>
    </citation>
    <scope>NUCLEOTIDE SEQUENCE [LARGE SCALE GENOMIC DNA]</scope>
    <source>
        <strain evidence="2">MN2024</strain>
        <tissue evidence="2">Gills</tissue>
    </source>
</reference>
<protein>
    <submittedName>
        <fullName evidence="2">Uncharacterized protein</fullName>
    </submittedName>
</protein>